<organism evidence="8 9">
    <name type="scientific">Chitinophaga solisilvae</name>
    <dbReference type="NCBI Taxonomy" id="1233460"/>
    <lineage>
        <taxon>Bacteria</taxon>
        <taxon>Pseudomonadati</taxon>
        <taxon>Bacteroidota</taxon>
        <taxon>Chitinophagia</taxon>
        <taxon>Chitinophagales</taxon>
        <taxon>Chitinophagaceae</taxon>
        <taxon>Chitinophaga</taxon>
    </lineage>
</organism>
<dbReference type="InterPro" id="IPR000889">
    <property type="entry name" value="Glutathione_peroxidase"/>
</dbReference>
<accession>A0A3S1DTL5</accession>
<keyword evidence="3" id="KW-0575">Peroxidase</keyword>
<dbReference type="Proteomes" id="UP000281028">
    <property type="component" value="Unassembled WGS sequence"/>
</dbReference>
<dbReference type="EMBL" id="RIAR02000001">
    <property type="protein sequence ID" value="NSL90970.1"/>
    <property type="molecule type" value="Genomic_DNA"/>
</dbReference>
<dbReference type="InterPro" id="IPR000866">
    <property type="entry name" value="AhpC/TSA"/>
</dbReference>
<dbReference type="PROSITE" id="PS51355">
    <property type="entry name" value="GLUTATHIONE_PEROXID_3"/>
    <property type="match status" value="1"/>
</dbReference>
<evidence type="ECO:0000256" key="7">
    <source>
        <dbReference type="ARBA" id="ARBA00023284"/>
    </source>
</evidence>
<name>A0A3S1DTL5_9BACT</name>
<evidence type="ECO:0000256" key="4">
    <source>
        <dbReference type="ARBA" id="ARBA00022748"/>
    </source>
</evidence>
<dbReference type="OrthoDB" id="750178at2"/>
<dbReference type="InterPro" id="IPR050553">
    <property type="entry name" value="Thioredoxin_ResA/DsbE_sf"/>
</dbReference>
<dbReference type="GO" id="GO:0006979">
    <property type="term" value="P:response to oxidative stress"/>
    <property type="evidence" value="ECO:0007669"/>
    <property type="project" value="InterPro"/>
</dbReference>
<dbReference type="Pfam" id="PF14289">
    <property type="entry name" value="DUF4369"/>
    <property type="match status" value="1"/>
</dbReference>
<dbReference type="PROSITE" id="PS00194">
    <property type="entry name" value="THIOREDOXIN_1"/>
    <property type="match status" value="1"/>
</dbReference>
<evidence type="ECO:0000256" key="2">
    <source>
        <dbReference type="ARBA" id="ARBA00006926"/>
    </source>
</evidence>
<evidence type="ECO:0000256" key="3">
    <source>
        <dbReference type="ARBA" id="ARBA00022559"/>
    </source>
</evidence>
<dbReference type="GO" id="GO:0030313">
    <property type="term" value="C:cell envelope"/>
    <property type="evidence" value="ECO:0007669"/>
    <property type="project" value="UniProtKB-SubCell"/>
</dbReference>
<evidence type="ECO:0000256" key="6">
    <source>
        <dbReference type="ARBA" id="ARBA00023157"/>
    </source>
</evidence>
<proteinExistence type="inferred from homology"/>
<keyword evidence="7" id="KW-0676">Redox-active center</keyword>
<comment type="caution">
    <text evidence="8">The sequence shown here is derived from an EMBL/GenBank/DDBJ whole genome shotgun (WGS) entry which is preliminary data.</text>
</comment>
<dbReference type="Pfam" id="PF00578">
    <property type="entry name" value="AhpC-TSA"/>
    <property type="match status" value="1"/>
</dbReference>
<dbReference type="CDD" id="cd02966">
    <property type="entry name" value="TlpA_like_family"/>
    <property type="match status" value="1"/>
</dbReference>
<sequence>MLLPFSLMAQQSFTINGHIKGLTAKFVYLSYGSDAKYLTDSAAVSNGSFTLKGNIAEPAMARLYTDKQAAMYGEGDVASLFLEPAVMTLTGEKGQFEQLKLTGSATQQEQDQLNIAYKPVTEKLKPLSAAFDKLNKEYMAGMRAKKGETALTPLKNKLDKLKEQMEPYYEQREAIDKKYIDEHPDSYLAAYLLRWRVSGMPLQEGEGYYAKMPATLQQSENGKAIRKELDGLKMGSPGSLAHAFTKMDINGKTLNLSDFKGRYVMLDFWASWCGPCRKGNPHLKSLYTRYKDKGFEIIGISDDDSKPEAWKKAVEQDGIGIWKHVLRGLDWKKRQAGKENPEDVSDYYGIHSLPTKILIDPQGTIIGRYGGGGEDDDAMDRKLEEVFGKI</sequence>
<comment type="similarity">
    <text evidence="2">Belongs to the glutathione peroxidase family.</text>
</comment>
<gene>
    <name evidence="8" type="ORF">ECE50_029365</name>
</gene>
<dbReference type="PANTHER" id="PTHR42852:SF6">
    <property type="entry name" value="THIOL:DISULFIDE INTERCHANGE PROTEIN DSBE"/>
    <property type="match status" value="1"/>
</dbReference>
<protein>
    <submittedName>
        <fullName evidence="8">AhpC/TSA family protein</fullName>
    </submittedName>
</protein>
<evidence type="ECO:0000256" key="1">
    <source>
        <dbReference type="ARBA" id="ARBA00004196"/>
    </source>
</evidence>
<dbReference type="InterPro" id="IPR025380">
    <property type="entry name" value="DUF4369"/>
</dbReference>
<dbReference type="InterPro" id="IPR017937">
    <property type="entry name" value="Thioredoxin_CS"/>
</dbReference>
<evidence type="ECO:0000313" key="8">
    <source>
        <dbReference type="EMBL" id="NSL90970.1"/>
    </source>
</evidence>
<dbReference type="PANTHER" id="PTHR42852">
    <property type="entry name" value="THIOL:DISULFIDE INTERCHANGE PROTEIN DSBE"/>
    <property type="match status" value="1"/>
</dbReference>
<keyword evidence="9" id="KW-1185">Reference proteome</keyword>
<dbReference type="InterPro" id="IPR036249">
    <property type="entry name" value="Thioredoxin-like_sf"/>
</dbReference>
<dbReference type="SUPFAM" id="SSF52833">
    <property type="entry name" value="Thioredoxin-like"/>
    <property type="match status" value="1"/>
</dbReference>
<dbReference type="GO" id="GO:0017004">
    <property type="term" value="P:cytochrome complex assembly"/>
    <property type="evidence" value="ECO:0007669"/>
    <property type="project" value="UniProtKB-KW"/>
</dbReference>
<keyword evidence="6" id="KW-1015">Disulfide bond</keyword>
<dbReference type="AlphaFoldDB" id="A0A3S1DTL5"/>
<dbReference type="GO" id="GO:0004601">
    <property type="term" value="F:peroxidase activity"/>
    <property type="evidence" value="ECO:0007669"/>
    <property type="project" value="UniProtKB-KW"/>
</dbReference>
<dbReference type="Gene3D" id="3.40.30.10">
    <property type="entry name" value="Glutaredoxin"/>
    <property type="match status" value="1"/>
</dbReference>
<keyword evidence="4" id="KW-0201">Cytochrome c-type biogenesis</keyword>
<keyword evidence="5" id="KW-0560">Oxidoreductase</keyword>
<dbReference type="InterPro" id="IPR013766">
    <property type="entry name" value="Thioredoxin_domain"/>
</dbReference>
<reference evidence="8" key="1">
    <citation type="submission" date="2020-05" db="EMBL/GenBank/DDBJ databases">
        <title>Chitinophaga laudate sp. nov., isolated from a tropical peat swamp.</title>
        <authorList>
            <person name="Goh C.B.S."/>
            <person name="Lee M.S."/>
            <person name="Parimannan S."/>
            <person name="Pasbakhsh P."/>
            <person name="Yule C.M."/>
            <person name="Rajandas H."/>
            <person name="Loke S."/>
            <person name="Croft L."/>
            <person name="Tan J.B.L."/>
        </authorList>
    </citation>
    <scope>NUCLEOTIDE SEQUENCE</scope>
    <source>
        <strain evidence="8">Mgbs1</strain>
    </source>
</reference>
<evidence type="ECO:0000313" key="9">
    <source>
        <dbReference type="Proteomes" id="UP000281028"/>
    </source>
</evidence>
<dbReference type="PROSITE" id="PS51352">
    <property type="entry name" value="THIOREDOXIN_2"/>
    <property type="match status" value="1"/>
</dbReference>
<evidence type="ECO:0000256" key="5">
    <source>
        <dbReference type="ARBA" id="ARBA00023002"/>
    </source>
</evidence>
<comment type="subcellular location">
    <subcellularLocation>
        <location evidence="1">Cell envelope</location>
    </subcellularLocation>
</comment>